<comment type="similarity">
    <text evidence="3 10">Belongs to the squalene monooxygenase family.</text>
</comment>
<dbReference type="GO" id="GO:0005783">
    <property type="term" value="C:endoplasmic reticulum"/>
    <property type="evidence" value="ECO:0007669"/>
    <property type="project" value="TreeGrafter"/>
</dbReference>
<dbReference type="GO" id="GO:0016020">
    <property type="term" value="C:membrane"/>
    <property type="evidence" value="ECO:0007669"/>
    <property type="project" value="UniProtKB-SubCell"/>
</dbReference>
<dbReference type="UniPathway" id="UPA00767">
    <property type="reaction ID" value="UER00752"/>
</dbReference>
<evidence type="ECO:0000256" key="6">
    <source>
        <dbReference type="ARBA" id="ARBA00022827"/>
    </source>
</evidence>
<comment type="cofactor">
    <cofactor evidence="1 10">
        <name>FAD</name>
        <dbReference type="ChEBI" id="CHEBI:57692"/>
    </cofactor>
</comment>
<evidence type="ECO:0000256" key="5">
    <source>
        <dbReference type="ARBA" id="ARBA00022630"/>
    </source>
</evidence>
<name>A0A6A6N5Q9_HEVBR</name>
<proteinExistence type="inferred from homology"/>
<comment type="caution">
    <text evidence="12">The sequence shown here is derived from an EMBL/GenBank/DDBJ whole genome shotgun (WGS) entry which is preliminary data.</text>
</comment>
<evidence type="ECO:0000313" key="13">
    <source>
        <dbReference type="Proteomes" id="UP000467840"/>
    </source>
</evidence>
<dbReference type="GO" id="GO:0004506">
    <property type="term" value="F:squalene monooxygenase activity"/>
    <property type="evidence" value="ECO:0007669"/>
    <property type="project" value="UniProtKB-UniRule"/>
</dbReference>
<evidence type="ECO:0000259" key="11">
    <source>
        <dbReference type="Pfam" id="PF08491"/>
    </source>
</evidence>
<dbReference type="PANTHER" id="PTHR10835:SF15">
    <property type="entry name" value="SQUALENE EPOXIDASE 2, MITOCHONDRIAL"/>
    <property type="match status" value="1"/>
</dbReference>
<comment type="pathway">
    <text evidence="2">Terpene metabolism; lanosterol biosynthesis; lanosterol from farnesyl diphosphate: step 2/3.</text>
</comment>
<dbReference type="InterPro" id="IPR040125">
    <property type="entry name" value="Squalene_monox"/>
</dbReference>
<evidence type="ECO:0000256" key="4">
    <source>
        <dbReference type="ARBA" id="ARBA00012312"/>
    </source>
</evidence>
<evidence type="ECO:0000256" key="2">
    <source>
        <dbReference type="ARBA" id="ARBA00005018"/>
    </source>
</evidence>
<organism evidence="12 13">
    <name type="scientific">Hevea brasiliensis</name>
    <name type="common">Para rubber tree</name>
    <name type="synonym">Siphonia brasiliensis</name>
    <dbReference type="NCBI Taxonomy" id="3981"/>
    <lineage>
        <taxon>Eukaryota</taxon>
        <taxon>Viridiplantae</taxon>
        <taxon>Streptophyta</taxon>
        <taxon>Embryophyta</taxon>
        <taxon>Tracheophyta</taxon>
        <taxon>Spermatophyta</taxon>
        <taxon>Magnoliopsida</taxon>
        <taxon>eudicotyledons</taxon>
        <taxon>Gunneridae</taxon>
        <taxon>Pentapetalae</taxon>
        <taxon>rosids</taxon>
        <taxon>fabids</taxon>
        <taxon>Malpighiales</taxon>
        <taxon>Euphorbiaceae</taxon>
        <taxon>Crotonoideae</taxon>
        <taxon>Micrandreae</taxon>
        <taxon>Hevea</taxon>
    </lineage>
</organism>
<keyword evidence="13" id="KW-1185">Reference proteome</keyword>
<protein>
    <recommendedName>
        <fullName evidence="4 10">Squalene monooxygenase</fullName>
        <ecNumber evidence="4 10">1.14.14.17</ecNumber>
    </recommendedName>
</protein>
<dbReference type="EMBL" id="JAAGAX010000003">
    <property type="protein sequence ID" value="KAF2320767.1"/>
    <property type="molecule type" value="Genomic_DNA"/>
</dbReference>
<evidence type="ECO:0000256" key="9">
    <source>
        <dbReference type="ARBA" id="ARBA00048658"/>
    </source>
</evidence>
<evidence type="ECO:0000256" key="3">
    <source>
        <dbReference type="ARBA" id="ARBA00008802"/>
    </source>
</evidence>
<dbReference type="InterPro" id="IPR036188">
    <property type="entry name" value="FAD/NAD-bd_sf"/>
</dbReference>
<keyword evidence="6 10" id="KW-0274">FAD</keyword>
<dbReference type="SUPFAM" id="SSF51905">
    <property type="entry name" value="FAD/NAD(P)-binding domain"/>
    <property type="match status" value="1"/>
</dbReference>
<dbReference type="GO" id="GO:0050660">
    <property type="term" value="F:flavin adenine dinucleotide binding"/>
    <property type="evidence" value="ECO:0007669"/>
    <property type="project" value="UniProtKB-UniRule"/>
</dbReference>
<comment type="catalytic activity">
    <reaction evidence="9 10">
        <text>squalene + reduced [NADPH--hemoprotein reductase] + O2 = (S)-2,3-epoxysqualene + oxidized [NADPH--hemoprotein reductase] + H2O + H(+)</text>
        <dbReference type="Rhea" id="RHEA:25282"/>
        <dbReference type="Rhea" id="RHEA-COMP:11964"/>
        <dbReference type="Rhea" id="RHEA-COMP:11965"/>
        <dbReference type="ChEBI" id="CHEBI:15377"/>
        <dbReference type="ChEBI" id="CHEBI:15378"/>
        <dbReference type="ChEBI" id="CHEBI:15379"/>
        <dbReference type="ChEBI" id="CHEBI:15440"/>
        <dbReference type="ChEBI" id="CHEBI:15441"/>
        <dbReference type="ChEBI" id="CHEBI:57618"/>
        <dbReference type="ChEBI" id="CHEBI:58210"/>
        <dbReference type="EC" id="1.14.14.17"/>
    </reaction>
</comment>
<evidence type="ECO:0000256" key="7">
    <source>
        <dbReference type="ARBA" id="ARBA00023002"/>
    </source>
</evidence>
<dbReference type="InterPro" id="IPR013698">
    <property type="entry name" value="Squalene_epoxidase"/>
</dbReference>
<feature type="domain" description="Squalene epoxidase" evidence="11">
    <location>
        <begin position="193"/>
        <end position="268"/>
    </location>
</feature>
<keyword evidence="7 10" id="KW-0560">Oxidoreductase</keyword>
<comment type="function">
    <text evidence="10">Catalyzes the stereospecific oxidation of squalene to (S)-2,3-epoxysqualene, and is considered to be a rate-limiting enzyme in steroid biosynthesis.</text>
</comment>
<evidence type="ECO:0000256" key="1">
    <source>
        <dbReference type="ARBA" id="ARBA00001974"/>
    </source>
</evidence>
<keyword evidence="8" id="KW-0472">Membrane</keyword>
<dbReference type="Pfam" id="PF08491">
    <property type="entry name" value="SE"/>
    <property type="match status" value="1"/>
</dbReference>
<sequence>MVNVNKINEVLAIWKDIICEVQQHMNDQKSKEDKFVSKELKRWEFLKRSRTKIRFSNVATNTDIIIVGAGVTGLALAYTLGKYDPQPSFATYRRMAANCLDAQQVFGYAIYKDGKSINLSCPLQSFQLDVAGRSFHNGRFIQRMCEKAATLANVTLGQGTVISLLEEKGTIKGVLYKTETGQELRAYARLTIRLETIQQVDIPSCFVALVLENCDLPCKNHGHDVLADPSPILFYPISSTEVCCLVDVPGQKVPSISNGEMAQYLRTVAATGIEFGIHLT</sequence>
<keyword evidence="5 10" id="KW-0285">Flavoprotein</keyword>
<dbReference type="EC" id="1.14.14.17" evidence="4 10"/>
<dbReference type="PANTHER" id="PTHR10835">
    <property type="entry name" value="SQUALENE MONOOXYGENASE"/>
    <property type="match status" value="1"/>
</dbReference>
<comment type="subcellular location">
    <subcellularLocation>
        <location evidence="10">Membrane</location>
        <topology evidence="10">Multi-pass membrane protein</topology>
    </subcellularLocation>
</comment>
<evidence type="ECO:0000256" key="8">
    <source>
        <dbReference type="ARBA" id="ARBA00023136"/>
    </source>
</evidence>
<accession>A0A6A6N5Q9</accession>
<dbReference type="Proteomes" id="UP000467840">
    <property type="component" value="Chromosome 10"/>
</dbReference>
<dbReference type="AlphaFoldDB" id="A0A6A6N5Q9"/>
<dbReference type="GO" id="GO:0016126">
    <property type="term" value="P:sterol biosynthetic process"/>
    <property type="evidence" value="ECO:0007669"/>
    <property type="project" value="UniProtKB-UniRule"/>
</dbReference>
<reference evidence="12 13" key="1">
    <citation type="journal article" date="2020" name="Mol. Plant">
        <title>The Chromosome-Based Rubber Tree Genome Provides New Insights into Spurge Genome Evolution and Rubber Biosynthesis.</title>
        <authorList>
            <person name="Liu J."/>
            <person name="Shi C."/>
            <person name="Shi C.C."/>
            <person name="Li W."/>
            <person name="Zhang Q.J."/>
            <person name="Zhang Y."/>
            <person name="Li K."/>
            <person name="Lu H.F."/>
            <person name="Shi C."/>
            <person name="Zhu S.T."/>
            <person name="Xiao Z.Y."/>
            <person name="Nan H."/>
            <person name="Yue Y."/>
            <person name="Zhu X.G."/>
            <person name="Wu Y."/>
            <person name="Hong X.N."/>
            <person name="Fan G.Y."/>
            <person name="Tong Y."/>
            <person name="Zhang D."/>
            <person name="Mao C.L."/>
            <person name="Liu Y.L."/>
            <person name="Hao S.J."/>
            <person name="Liu W.Q."/>
            <person name="Lv M.Q."/>
            <person name="Zhang H.B."/>
            <person name="Liu Y."/>
            <person name="Hu-Tang G.R."/>
            <person name="Wang J.P."/>
            <person name="Wang J.H."/>
            <person name="Sun Y.H."/>
            <person name="Ni S.B."/>
            <person name="Chen W.B."/>
            <person name="Zhang X.C."/>
            <person name="Jiao Y.N."/>
            <person name="Eichler E.E."/>
            <person name="Li G.H."/>
            <person name="Liu X."/>
            <person name="Gao L.Z."/>
        </authorList>
    </citation>
    <scope>NUCLEOTIDE SEQUENCE [LARGE SCALE GENOMIC DNA]</scope>
    <source>
        <strain evidence="13">cv. GT1</strain>
        <tissue evidence="12">Leaf</tissue>
    </source>
</reference>
<gene>
    <name evidence="12" type="ORF">GH714_030597</name>
</gene>
<evidence type="ECO:0000313" key="12">
    <source>
        <dbReference type="EMBL" id="KAF2320767.1"/>
    </source>
</evidence>
<evidence type="ECO:0000256" key="10">
    <source>
        <dbReference type="RuleBase" id="RU367121"/>
    </source>
</evidence>
<dbReference type="Gene3D" id="3.50.50.60">
    <property type="entry name" value="FAD/NAD(P)-binding domain"/>
    <property type="match status" value="1"/>
</dbReference>